<keyword evidence="4 11" id="KW-0658">Purine biosynthesis</keyword>
<comment type="subunit">
    <text evidence="2 11">Homodimer.</text>
</comment>
<dbReference type="FunFam" id="3.40.50.720:FF:000189">
    <property type="entry name" value="Bifunctional protein FolD"/>
    <property type="match status" value="1"/>
</dbReference>
<keyword evidence="9 11" id="KW-0486">Methionine biosynthesis</keyword>
<dbReference type="InterPro" id="IPR046346">
    <property type="entry name" value="Aminoacid_DH-like_N_sf"/>
</dbReference>
<dbReference type="GO" id="GO:0035999">
    <property type="term" value="P:tetrahydrofolate interconversion"/>
    <property type="evidence" value="ECO:0007669"/>
    <property type="project" value="UniProtKB-UniRule"/>
</dbReference>
<reference evidence="14" key="2">
    <citation type="journal article" date="2021" name="Microbiome">
        <title>Successional dynamics and alternative stable states in a saline activated sludge microbial community over 9 years.</title>
        <authorList>
            <person name="Wang Y."/>
            <person name="Ye J."/>
            <person name="Ju F."/>
            <person name="Liu L."/>
            <person name="Boyd J.A."/>
            <person name="Deng Y."/>
            <person name="Parks D.H."/>
            <person name="Jiang X."/>
            <person name="Yin X."/>
            <person name="Woodcroft B.J."/>
            <person name="Tyson G.W."/>
            <person name="Hugenholtz P."/>
            <person name="Polz M.F."/>
            <person name="Zhang T."/>
        </authorList>
    </citation>
    <scope>NUCLEOTIDE SEQUENCE</scope>
    <source>
        <strain evidence="14">HKST-UBA01</strain>
    </source>
</reference>
<dbReference type="EC" id="1.5.1.5" evidence="11"/>
<dbReference type="Proteomes" id="UP000697710">
    <property type="component" value="Unassembled WGS sequence"/>
</dbReference>
<dbReference type="SUPFAM" id="SSF53223">
    <property type="entry name" value="Aminoacid dehydrogenase-like, N-terminal domain"/>
    <property type="match status" value="1"/>
</dbReference>
<dbReference type="PANTHER" id="PTHR48099:SF5">
    <property type="entry name" value="C-1-TETRAHYDROFOLATE SYNTHASE, CYTOPLASMIC"/>
    <property type="match status" value="1"/>
</dbReference>
<keyword evidence="7 11" id="KW-0560">Oxidoreductase</keyword>
<keyword evidence="11" id="KW-0028">Amino-acid biosynthesis</keyword>
<evidence type="ECO:0000256" key="4">
    <source>
        <dbReference type="ARBA" id="ARBA00022755"/>
    </source>
</evidence>
<comment type="caution">
    <text evidence="11">Lacks conserved residue(s) required for the propagation of feature annotation.</text>
</comment>
<evidence type="ECO:0000313" key="15">
    <source>
        <dbReference type="Proteomes" id="UP000697710"/>
    </source>
</evidence>
<dbReference type="AlphaFoldDB" id="A0A956LXJ8"/>
<evidence type="ECO:0000256" key="10">
    <source>
        <dbReference type="ARBA" id="ARBA00023268"/>
    </source>
</evidence>
<keyword evidence="5 11" id="KW-0378">Hydrolase</keyword>
<comment type="catalytic activity">
    <reaction evidence="11">
        <text>(6R)-5,10-methenyltetrahydrofolate + H2O = (6R)-10-formyltetrahydrofolate + H(+)</text>
        <dbReference type="Rhea" id="RHEA:23700"/>
        <dbReference type="ChEBI" id="CHEBI:15377"/>
        <dbReference type="ChEBI" id="CHEBI:15378"/>
        <dbReference type="ChEBI" id="CHEBI:57455"/>
        <dbReference type="ChEBI" id="CHEBI:195366"/>
        <dbReference type="EC" id="3.5.4.9"/>
    </reaction>
</comment>
<dbReference type="Gene3D" id="3.40.50.720">
    <property type="entry name" value="NAD(P)-binding Rossmann-like Domain"/>
    <property type="match status" value="1"/>
</dbReference>
<dbReference type="FunFam" id="3.40.50.10860:FF:000005">
    <property type="entry name" value="C-1-tetrahydrofolate synthase, cytoplasmic, putative"/>
    <property type="match status" value="1"/>
</dbReference>
<sequence>MDGKSLASEIQTEIARRTADLPDRPGLLLIRVGEDPASVVYVRSKERSSKKVGIDSRVEVYPADTTEAALLARIDEANRDPQVHGILVQLPLPPQIRADVVALAVDPAKDVDALHPINQGKLALGQPDVVSCTPLGILALLKRYGLDARGKRAVVLGRSAIVGRPMSLLLSQKAPWGDATVTVVHSRSRDLPAITREADLVVAAMGSREAVTAEMIRPGAIVVDVGMHRLPDPERPGKEKLLGDVHAAGVEPVAGYLSPVPGGVGPLTVTMLLANTLYCYEAARGRGPEPVAFALALVPENA</sequence>
<evidence type="ECO:0000256" key="1">
    <source>
        <dbReference type="ARBA" id="ARBA00004777"/>
    </source>
</evidence>
<evidence type="ECO:0000256" key="6">
    <source>
        <dbReference type="ARBA" id="ARBA00022857"/>
    </source>
</evidence>
<organism evidence="14 15">
    <name type="scientific">Eiseniibacteriota bacterium</name>
    <dbReference type="NCBI Taxonomy" id="2212470"/>
    <lineage>
        <taxon>Bacteria</taxon>
        <taxon>Candidatus Eiseniibacteriota</taxon>
    </lineage>
</organism>
<comment type="function">
    <text evidence="11">Catalyzes the oxidation of 5,10-methylenetetrahydrofolate to 5,10-methenyltetrahydrofolate and then the hydrolysis of 5,10-methenyltetrahydrofolate to 10-formyltetrahydrofolate.</text>
</comment>
<comment type="catalytic activity">
    <reaction evidence="11">
        <text>(6R)-5,10-methylene-5,6,7,8-tetrahydrofolate + NADP(+) = (6R)-5,10-methenyltetrahydrofolate + NADPH</text>
        <dbReference type="Rhea" id="RHEA:22812"/>
        <dbReference type="ChEBI" id="CHEBI:15636"/>
        <dbReference type="ChEBI" id="CHEBI:57455"/>
        <dbReference type="ChEBI" id="CHEBI:57783"/>
        <dbReference type="ChEBI" id="CHEBI:58349"/>
        <dbReference type="EC" id="1.5.1.5"/>
    </reaction>
</comment>
<evidence type="ECO:0000256" key="9">
    <source>
        <dbReference type="ARBA" id="ARBA00023167"/>
    </source>
</evidence>
<comment type="similarity">
    <text evidence="11">Belongs to the tetrahydrofolate dehydrogenase/cyclohydrolase family.</text>
</comment>
<keyword evidence="3 11" id="KW-0554">One-carbon metabolism</keyword>
<evidence type="ECO:0000256" key="3">
    <source>
        <dbReference type="ARBA" id="ARBA00022563"/>
    </source>
</evidence>
<dbReference type="InterPro" id="IPR000672">
    <property type="entry name" value="THF_DH/CycHdrlase"/>
</dbReference>
<feature type="domain" description="Tetrahydrofolate dehydrogenase/cyclohydrolase NAD(P)-binding" evidence="13">
    <location>
        <begin position="131"/>
        <end position="282"/>
    </location>
</feature>
<dbReference type="EMBL" id="JAGQHR010000204">
    <property type="protein sequence ID" value="MCA9727635.1"/>
    <property type="molecule type" value="Genomic_DNA"/>
</dbReference>
<feature type="binding site" evidence="11">
    <location>
        <begin position="157"/>
        <end position="159"/>
    </location>
    <ligand>
        <name>NADP(+)</name>
        <dbReference type="ChEBI" id="CHEBI:58349"/>
    </ligand>
</feature>
<gene>
    <name evidence="11" type="primary">folD</name>
    <name evidence="14" type="ORF">KC729_08125</name>
</gene>
<dbReference type="GO" id="GO:0009086">
    <property type="term" value="P:methionine biosynthetic process"/>
    <property type="evidence" value="ECO:0007669"/>
    <property type="project" value="UniProtKB-KW"/>
</dbReference>
<dbReference type="GO" id="GO:0004488">
    <property type="term" value="F:methylenetetrahydrofolate dehydrogenase (NADP+) activity"/>
    <property type="evidence" value="ECO:0007669"/>
    <property type="project" value="UniProtKB-UniRule"/>
</dbReference>
<feature type="domain" description="Tetrahydrofolate dehydrogenase/cyclohydrolase catalytic" evidence="12">
    <location>
        <begin position="1"/>
        <end position="112"/>
    </location>
</feature>
<evidence type="ECO:0000259" key="12">
    <source>
        <dbReference type="Pfam" id="PF00763"/>
    </source>
</evidence>
<evidence type="ECO:0000256" key="5">
    <source>
        <dbReference type="ARBA" id="ARBA00022801"/>
    </source>
</evidence>
<dbReference type="EC" id="3.5.4.9" evidence="11"/>
<dbReference type="GO" id="GO:0006164">
    <property type="term" value="P:purine nucleotide biosynthetic process"/>
    <property type="evidence" value="ECO:0007669"/>
    <property type="project" value="UniProtKB-KW"/>
</dbReference>
<proteinExistence type="inferred from homology"/>
<dbReference type="GO" id="GO:0005829">
    <property type="term" value="C:cytosol"/>
    <property type="evidence" value="ECO:0007669"/>
    <property type="project" value="TreeGrafter"/>
</dbReference>
<dbReference type="PANTHER" id="PTHR48099">
    <property type="entry name" value="C-1-TETRAHYDROFOLATE SYNTHASE, CYTOPLASMIC-RELATED"/>
    <property type="match status" value="1"/>
</dbReference>
<dbReference type="Pfam" id="PF02882">
    <property type="entry name" value="THF_DHG_CYH_C"/>
    <property type="match status" value="1"/>
</dbReference>
<evidence type="ECO:0000256" key="11">
    <source>
        <dbReference type="HAMAP-Rule" id="MF_01576"/>
    </source>
</evidence>
<evidence type="ECO:0000256" key="8">
    <source>
        <dbReference type="ARBA" id="ARBA00023102"/>
    </source>
</evidence>
<comment type="caution">
    <text evidence="14">The sequence shown here is derived from an EMBL/GenBank/DDBJ whole genome shotgun (WGS) entry which is preliminary data.</text>
</comment>
<dbReference type="InterPro" id="IPR020631">
    <property type="entry name" value="THF_DH/CycHdrlase_NAD-bd_dom"/>
</dbReference>
<reference evidence="14" key="1">
    <citation type="submission" date="2020-04" db="EMBL/GenBank/DDBJ databases">
        <authorList>
            <person name="Zhang T."/>
        </authorList>
    </citation>
    <scope>NUCLEOTIDE SEQUENCE</scope>
    <source>
        <strain evidence="14">HKST-UBA01</strain>
    </source>
</reference>
<dbReference type="InterPro" id="IPR036291">
    <property type="entry name" value="NAD(P)-bd_dom_sf"/>
</dbReference>
<evidence type="ECO:0000259" key="13">
    <source>
        <dbReference type="Pfam" id="PF02882"/>
    </source>
</evidence>
<name>A0A956LXJ8_UNCEI</name>
<dbReference type="GO" id="GO:0004477">
    <property type="term" value="F:methenyltetrahydrofolate cyclohydrolase activity"/>
    <property type="evidence" value="ECO:0007669"/>
    <property type="project" value="UniProtKB-UniRule"/>
</dbReference>
<dbReference type="GO" id="GO:0000105">
    <property type="term" value="P:L-histidine biosynthetic process"/>
    <property type="evidence" value="ECO:0007669"/>
    <property type="project" value="UniProtKB-KW"/>
</dbReference>
<comment type="pathway">
    <text evidence="1 11">One-carbon metabolism; tetrahydrofolate interconversion.</text>
</comment>
<keyword evidence="8 11" id="KW-0368">Histidine biosynthesis</keyword>
<dbReference type="InterPro" id="IPR020630">
    <property type="entry name" value="THF_DH/CycHdrlase_cat_dom"/>
</dbReference>
<dbReference type="SUPFAM" id="SSF51735">
    <property type="entry name" value="NAD(P)-binding Rossmann-fold domains"/>
    <property type="match status" value="1"/>
</dbReference>
<evidence type="ECO:0000256" key="2">
    <source>
        <dbReference type="ARBA" id="ARBA00011738"/>
    </source>
</evidence>
<protein>
    <recommendedName>
        <fullName evidence="11">Bifunctional protein FolD</fullName>
    </recommendedName>
    <domain>
        <recommendedName>
            <fullName evidence="11">Methylenetetrahydrofolate dehydrogenase</fullName>
            <ecNumber evidence="11">1.5.1.5</ecNumber>
        </recommendedName>
    </domain>
    <domain>
        <recommendedName>
            <fullName evidence="11">Methenyltetrahydrofolate cyclohydrolase</fullName>
            <ecNumber evidence="11">3.5.4.9</ecNumber>
        </recommendedName>
    </domain>
</protein>
<keyword evidence="10 11" id="KW-0511">Multifunctional enzyme</keyword>
<evidence type="ECO:0000256" key="7">
    <source>
        <dbReference type="ARBA" id="ARBA00023002"/>
    </source>
</evidence>
<dbReference type="PRINTS" id="PR00085">
    <property type="entry name" value="THFDHDRGNASE"/>
</dbReference>
<keyword evidence="6 11" id="KW-0521">NADP</keyword>
<evidence type="ECO:0000313" key="14">
    <source>
        <dbReference type="EMBL" id="MCA9727635.1"/>
    </source>
</evidence>
<dbReference type="CDD" id="cd01080">
    <property type="entry name" value="NAD_bind_m-THF_DH_Cyclohyd"/>
    <property type="match status" value="1"/>
</dbReference>
<dbReference type="Gene3D" id="3.40.50.10860">
    <property type="entry name" value="Leucine Dehydrogenase, chain A, domain 1"/>
    <property type="match status" value="1"/>
</dbReference>
<dbReference type="Pfam" id="PF00763">
    <property type="entry name" value="THF_DHG_CYH"/>
    <property type="match status" value="1"/>
</dbReference>
<accession>A0A956LXJ8</accession>
<dbReference type="HAMAP" id="MF_01576">
    <property type="entry name" value="THF_DHG_CYH"/>
    <property type="match status" value="1"/>
</dbReference>